<evidence type="ECO:0000256" key="1">
    <source>
        <dbReference type="ARBA" id="ARBA00005048"/>
    </source>
</evidence>
<proteinExistence type="inferred from homology"/>
<evidence type="ECO:0000256" key="7">
    <source>
        <dbReference type="ARBA" id="ARBA00031812"/>
    </source>
</evidence>
<dbReference type="Proteomes" id="UP000232323">
    <property type="component" value="Unassembled WGS sequence"/>
</dbReference>
<feature type="domain" description="Sulphate adenylyltransferase catalytic" evidence="10">
    <location>
        <begin position="215"/>
        <end position="426"/>
    </location>
</feature>
<dbReference type="EC" id="2.7.7.4" evidence="2"/>
<dbReference type="EMBL" id="BEGY01000004">
    <property type="protein sequence ID" value="GAX73546.1"/>
    <property type="molecule type" value="Genomic_DNA"/>
</dbReference>
<evidence type="ECO:0000256" key="4">
    <source>
        <dbReference type="ARBA" id="ARBA00022695"/>
    </source>
</evidence>
<dbReference type="STRING" id="1157962.A0A250WS64"/>
<dbReference type="Gene3D" id="3.10.400.10">
    <property type="entry name" value="Sulfate adenylyltransferase"/>
    <property type="match status" value="1"/>
</dbReference>
<dbReference type="Gene3D" id="3.40.50.620">
    <property type="entry name" value="HUPs"/>
    <property type="match status" value="1"/>
</dbReference>
<comment type="similarity">
    <text evidence="8">Belongs to the sulfate adenylyltransferase family.</text>
</comment>
<protein>
    <recommendedName>
        <fullName evidence="2">sulfate adenylyltransferase</fullName>
        <ecNumber evidence="2">2.7.7.4</ecNumber>
    </recommendedName>
    <alternativeName>
        <fullName evidence="9">ATP-sulfurylase</fullName>
    </alternativeName>
    <alternativeName>
        <fullName evidence="7">Sulfate adenylate transferase</fullName>
    </alternativeName>
</protein>
<evidence type="ECO:0000259" key="10">
    <source>
        <dbReference type="Pfam" id="PF01747"/>
    </source>
</evidence>
<dbReference type="Pfam" id="PF14306">
    <property type="entry name" value="PUA_2"/>
    <property type="match status" value="1"/>
</dbReference>
<comment type="caution">
    <text evidence="12">The sequence shown here is derived from an EMBL/GenBank/DDBJ whole genome shotgun (WGS) entry which is preliminary data.</text>
</comment>
<dbReference type="Pfam" id="PF01747">
    <property type="entry name" value="ATP-sulfurylase"/>
    <property type="match status" value="1"/>
</dbReference>
<dbReference type="InterPro" id="IPR025980">
    <property type="entry name" value="ATP-Sase_PUA-like_dom"/>
</dbReference>
<evidence type="ECO:0000256" key="8">
    <source>
        <dbReference type="ARBA" id="ARBA00037980"/>
    </source>
</evidence>
<dbReference type="GO" id="GO:0004781">
    <property type="term" value="F:sulfate adenylyltransferase (ATP) activity"/>
    <property type="evidence" value="ECO:0007669"/>
    <property type="project" value="UniProtKB-EC"/>
</dbReference>
<keyword evidence="5" id="KW-0547">Nucleotide-binding</keyword>
<reference evidence="12 13" key="1">
    <citation type="submission" date="2017-08" db="EMBL/GenBank/DDBJ databases">
        <title>Acidophilic green algal genome provides insights into adaptation to an acidic environment.</title>
        <authorList>
            <person name="Hirooka S."/>
            <person name="Hirose Y."/>
            <person name="Kanesaki Y."/>
            <person name="Higuchi S."/>
            <person name="Fujiwara T."/>
            <person name="Onuma R."/>
            <person name="Era A."/>
            <person name="Ohbayashi R."/>
            <person name="Uzuka A."/>
            <person name="Nozaki H."/>
            <person name="Yoshikawa H."/>
            <person name="Miyagishima S.Y."/>
        </authorList>
    </citation>
    <scope>NUCLEOTIDE SEQUENCE [LARGE SCALE GENOMIC DNA]</scope>
    <source>
        <strain evidence="12 13">NIES-2499</strain>
    </source>
</reference>
<dbReference type="NCBIfam" id="TIGR00339">
    <property type="entry name" value="sopT"/>
    <property type="match status" value="1"/>
</dbReference>
<keyword evidence="13" id="KW-1185">Reference proteome</keyword>
<organism evidence="12 13">
    <name type="scientific">Chlamydomonas eustigma</name>
    <dbReference type="NCBI Taxonomy" id="1157962"/>
    <lineage>
        <taxon>Eukaryota</taxon>
        <taxon>Viridiplantae</taxon>
        <taxon>Chlorophyta</taxon>
        <taxon>core chlorophytes</taxon>
        <taxon>Chlorophyceae</taxon>
        <taxon>CS clade</taxon>
        <taxon>Chlamydomonadales</taxon>
        <taxon>Chlamydomonadaceae</taxon>
        <taxon>Chlamydomonas</taxon>
    </lineage>
</organism>
<evidence type="ECO:0000313" key="13">
    <source>
        <dbReference type="Proteomes" id="UP000232323"/>
    </source>
</evidence>
<evidence type="ECO:0000256" key="9">
    <source>
        <dbReference type="ARBA" id="ARBA00041598"/>
    </source>
</evidence>
<dbReference type="CDD" id="cd00517">
    <property type="entry name" value="ATPS"/>
    <property type="match status" value="1"/>
</dbReference>
<keyword evidence="4" id="KW-0548">Nucleotidyltransferase</keyword>
<name>A0A250WS64_9CHLO</name>
<keyword evidence="6" id="KW-0067">ATP-binding</keyword>
<dbReference type="OrthoDB" id="506431at2759"/>
<evidence type="ECO:0000256" key="2">
    <source>
        <dbReference type="ARBA" id="ARBA00012391"/>
    </source>
</evidence>
<evidence type="ECO:0000256" key="3">
    <source>
        <dbReference type="ARBA" id="ARBA00022679"/>
    </source>
</evidence>
<evidence type="ECO:0000256" key="5">
    <source>
        <dbReference type="ARBA" id="ARBA00022741"/>
    </source>
</evidence>
<dbReference type="InterPro" id="IPR002650">
    <property type="entry name" value="Sulphate_adenylyltransferase"/>
</dbReference>
<sequence length="431" mass="48320">MTHPMHLMRSLLAQCSMKNATSSGYLLPAYVPRPFATQAASSPFQTDESGHIIPHGGKLVDLFIRDQKHQEELIASSTHKKECTERNACDMELLSVGGFSPLTGFMNREVYDSVVDNMRLPGSNLLFGLPVVMDTHDESIKEGSRVLLTFKGQTLGVLNVESKWAPNKVKEAVKCYKTSALEHPGVKMVAWERGQYYLGGKLQAFEVPQRQFSCATPTQVRSTLPANSDVVVFQCRNPVHRAHYELFTRSLGAPNVRPGAVCLVHPTMGPTQDDDIPGIVRYHTYEVLKAELNNNRIKWAYLPYSMHMAGPREAIQHMIIRKNYGCTHFIVGRDMAGSKSCQSGQDFYGIYDAQDEANKHAAELGMQTVPSQDVVYTEECGYVTAEESKDLKVKKLSGTKFRQMLRGGEEIPEWFAFKSVVQVLRQHMQTQ</sequence>
<evidence type="ECO:0000256" key="6">
    <source>
        <dbReference type="ARBA" id="ARBA00022840"/>
    </source>
</evidence>
<dbReference type="PANTHER" id="PTHR43509:SF1">
    <property type="entry name" value="SULFATE ADENYLYLTRANSFERASE"/>
    <property type="match status" value="1"/>
</dbReference>
<dbReference type="AlphaFoldDB" id="A0A250WS64"/>
<dbReference type="PANTHER" id="PTHR43509">
    <property type="match status" value="1"/>
</dbReference>
<feature type="domain" description="ATP-sulfurylase PUA-like" evidence="11">
    <location>
        <begin position="53"/>
        <end position="206"/>
    </location>
</feature>
<keyword evidence="3" id="KW-0808">Transferase</keyword>
<gene>
    <name evidence="12" type="ORF">CEUSTIGMA_g997.t1</name>
</gene>
<dbReference type="InterPro" id="IPR014729">
    <property type="entry name" value="Rossmann-like_a/b/a_fold"/>
</dbReference>
<accession>A0A250WS64</accession>
<dbReference type="GO" id="GO:0005524">
    <property type="term" value="F:ATP binding"/>
    <property type="evidence" value="ECO:0007669"/>
    <property type="project" value="UniProtKB-KW"/>
</dbReference>
<evidence type="ECO:0000313" key="12">
    <source>
        <dbReference type="EMBL" id="GAX73546.1"/>
    </source>
</evidence>
<dbReference type="InterPro" id="IPR015947">
    <property type="entry name" value="PUA-like_sf"/>
</dbReference>
<comment type="pathway">
    <text evidence="1">Sulfur metabolism; hydrogen sulfide biosynthesis; sulfite from sulfate: step 1/3.</text>
</comment>
<dbReference type="GO" id="GO:0000103">
    <property type="term" value="P:sulfate assimilation"/>
    <property type="evidence" value="ECO:0007669"/>
    <property type="project" value="InterPro"/>
</dbReference>
<evidence type="ECO:0000259" key="11">
    <source>
        <dbReference type="Pfam" id="PF14306"/>
    </source>
</evidence>
<dbReference type="SUPFAM" id="SSF52374">
    <property type="entry name" value="Nucleotidylyl transferase"/>
    <property type="match status" value="1"/>
</dbReference>
<dbReference type="SUPFAM" id="SSF88697">
    <property type="entry name" value="PUA domain-like"/>
    <property type="match status" value="1"/>
</dbReference>
<dbReference type="InterPro" id="IPR024951">
    <property type="entry name" value="Sulfurylase_cat_dom"/>
</dbReference>